<keyword evidence="2" id="KW-1185">Reference proteome</keyword>
<comment type="caution">
    <text evidence="1">The sequence shown here is derived from an EMBL/GenBank/DDBJ whole genome shotgun (WGS) entry which is preliminary data.</text>
</comment>
<evidence type="ECO:0000313" key="2">
    <source>
        <dbReference type="Proteomes" id="UP000037035"/>
    </source>
</evidence>
<dbReference type="VEuPathDB" id="FungiDB:VP01_11642g1"/>
<dbReference type="EMBL" id="LAVV01001824">
    <property type="protein sequence ID" value="KNZ63280.1"/>
    <property type="molecule type" value="Genomic_DNA"/>
</dbReference>
<organism evidence="1 2">
    <name type="scientific">Puccinia sorghi</name>
    <dbReference type="NCBI Taxonomy" id="27349"/>
    <lineage>
        <taxon>Eukaryota</taxon>
        <taxon>Fungi</taxon>
        <taxon>Dikarya</taxon>
        <taxon>Basidiomycota</taxon>
        <taxon>Pucciniomycotina</taxon>
        <taxon>Pucciniomycetes</taxon>
        <taxon>Pucciniales</taxon>
        <taxon>Pucciniaceae</taxon>
        <taxon>Puccinia</taxon>
    </lineage>
</organism>
<sequence length="89" mass="9591">MTDWLVIACRPRAWAGPSRTWLCAKIHGPAKELDQAPWALSQALFALCRAGLEHVRQTGNTISNPVHMSPHSALEAIPPLGPSMAGVKV</sequence>
<gene>
    <name evidence="1" type="ORF">VP01_11642g1</name>
</gene>
<evidence type="ECO:0000313" key="1">
    <source>
        <dbReference type="EMBL" id="KNZ63280.1"/>
    </source>
</evidence>
<proteinExistence type="predicted"/>
<reference evidence="1 2" key="1">
    <citation type="submission" date="2015-08" db="EMBL/GenBank/DDBJ databases">
        <title>Next Generation Sequencing and Analysis of the Genome of Puccinia sorghi L Schw, the Causal Agent of Maize Common Rust.</title>
        <authorList>
            <person name="Rochi L."/>
            <person name="Burguener G."/>
            <person name="Darino M."/>
            <person name="Turjanski A."/>
            <person name="Kreff E."/>
            <person name="Dieguez M.J."/>
            <person name="Sacco F."/>
        </authorList>
    </citation>
    <scope>NUCLEOTIDE SEQUENCE [LARGE SCALE GENOMIC DNA]</scope>
    <source>
        <strain evidence="1 2">RO10H11247</strain>
    </source>
</reference>
<protein>
    <submittedName>
        <fullName evidence="1">Uncharacterized protein</fullName>
    </submittedName>
</protein>
<accession>A0A0L6VSW0</accession>
<dbReference type="AlphaFoldDB" id="A0A0L6VSW0"/>
<name>A0A0L6VSW0_9BASI</name>
<dbReference type="Proteomes" id="UP000037035">
    <property type="component" value="Unassembled WGS sequence"/>
</dbReference>